<dbReference type="InterPro" id="IPR027794">
    <property type="entry name" value="tRNase_Z_dom"/>
</dbReference>
<evidence type="ECO:0000256" key="8">
    <source>
        <dbReference type="ARBA" id="ARBA00022759"/>
    </source>
</evidence>
<keyword evidence="8" id="KW-0255">Endonuclease</keyword>
<feature type="compositionally biased region" description="Polar residues" evidence="11">
    <location>
        <begin position="926"/>
        <end position="950"/>
    </location>
</feature>
<dbReference type="SUPFAM" id="SSF56281">
    <property type="entry name" value="Metallo-hydrolase/oxidoreductase"/>
    <property type="match status" value="2"/>
</dbReference>
<organism evidence="13 14">
    <name type="scientific">Ascobolus immersus RN42</name>
    <dbReference type="NCBI Taxonomy" id="1160509"/>
    <lineage>
        <taxon>Eukaryota</taxon>
        <taxon>Fungi</taxon>
        <taxon>Dikarya</taxon>
        <taxon>Ascomycota</taxon>
        <taxon>Pezizomycotina</taxon>
        <taxon>Pezizomycetes</taxon>
        <taxon>Pezizales</taxon>
        <taxon>Ascobolaceae</taxon>
        <taxon>Ascobolus</taxon>
    </lineage>
</organism>
<feature type="compositionally biased region" description="Basic and acidic residues" evidence="11">
    <location>
        <begin position="1088"/>
        <end position="1138"/>
    </location>
</feature>
<accession>A0A3N4IKB4</accession>
<feature type="region of interest" description="Disordered" evidence="11">
    <location>
        <begin position="1057"/>
        <end position="1219"/>
    </location>
</feature>
<evidence type="ECO:0000256" key="5">
    <source>
        <dbReference type="ARBA" id="ARBA00022694"/>
    </source>
</evidence>
<protein>
    <recommendedName>
        <fullName evidence="4">ribonuclease Z</fullName>
        <ecNumber evidence="4">3.1.26.11</ecNumber>
    </recommendedName>
</protein>
<keyword evidence="7" id="KW-0479">Metal-binding</keyword>
<dbReference type="EMBL" id="ML119649">
    <property type="protein sequence ID" value="RPA86585.1"/>
    <property type="molecule type" value="Genomic_DNA"/>
</dbReference>
<sequence length="1219" mass="135898">MKATLKFVTLPSPDTPGCTLVLTFDDKRYLFGHIGEGTQRAIVERKSSLRHISHLYLTGRCEWRTIGGIVGQALTLIDQEHSRNEVEREEQFRKEQGLGRTGKVEFKKGGSGFQGREHRRELTFRGPENLAKMMATTRFFVFRTAMPVNVEEALDGREWANDHMIVKALKTYPTKETRKRSYEDFASAQRSDQHDSIIKSVVNGIFGSTWTMDTGMDEIRDIPTGDENLPSEDEENIKAAKLAHMESREGKNSKGKDRAPWPASVMQRLPVTEPSEASVSYLIKMREQRGKFLPHKALELGVTPGPDFSKLTKGENVVTPAGVTVTPEQVMGPSRPGGGFALLDIPEERYIENTLAKLEDPAALEGLNLVVWVLGKGLADHPLVLEFMKKHTALEHVITPDMESNTSISFNRFAGAQTRLGLIAPDTFPLSLHDERLPSVSEDKPYKLANLDLNYEFHPNWTSFEQRDIPVFNQVEEIEKAQLVYKELAKEAHMATLALEDETPLEDIVGKDTEIITLGTGSSLPSLYRNVSATLVLRPNNHSLLLDAGENTMGQLRRLFTPPQLTEVLRGLKCIYISHLHADHQLGTAGVIKSWYAAVHNSVPSTPSQVNPAIYRSRSSPPPESDPEGTLYVIAPSRFRTWLQEYQECEDFGLSRVSFISLETVEKYSNPYGFADYPLPPQLADPAGLGMDKIRTCFARHCQSSFCSMYSFTDGFKLAYSGDTRPIDRFAELAKGTTVLVHEATFDDELMKEAIAKRHSTTTEAIDMGRAMQAKYTLLTHFSQRYPKVPELGEAFSSKPKAIEPAVARIAEKSETETDENPACGLPAELTEPPKVVEELEPEKKDDTVAQMPAETSEPPKVAEELETEQKKEKPVVEMPVESSEPLKATESSEAGPLNESAQSTVTAPYAGLEKKDDLVAELPVETSQLPKTVESSVLAQDTETAQSSEMVPETESEKKDDTVAEMPIESLEAPKAAEFSEAAQVTETTKSSETVPEKKDDSLAGMPSEFADLPKMGVGISFDLMRIKVGQLRRFGNWWDALKEVFKEEEEVVADIEPAEDVNKAVSEKPKKQKAPKQKQEPNLAKAENKRRMKEESKRRKQLEMAAKKSVENLKKAAEAKPEEKKPSDEVKVDQEKASGSMEVDPEAQKTSEPVDTEEKKPSVEVKVVEQPTEQKAEEKDIVMEDVKAEDTVIEPKLETPKAEENDVVMEDVKKDQQ</sequence>
<evidence type="ECO:0000313" key="14">
    <source>
        <dbReference type="Proteomes" id="UP000275078"/>
    </source>
</evidence>
<evidence type="ECO:0000256" key="3">
    <source>
        <dbReference type="ARBA" id="ARBA00007823"/>
    </source>
</evidence>
<dbReference type="OrthoDB" id="527344at2759"/>
<feature type="compositionally biased region" description="Basic and acidic residues" evidence="11">
    <location>
        <begin position="835"/>
        <end position="848"/>
    </location>
</feature>
<keyword evidence="6" id="KW-0540">Nuclease</keyword>
<dbReference type="EC" id="3.1.26.11" evidence="4"/>
<dbReference type="PANTHER" id="PTHR12553">
    <property type="entry name" value="ZINC PHOSPHODIESTERASE ELAC PROTEIN 2"/>
    <property type="match status" value="1"/>
</dbReference>
<evidence type="ECO:0000256" key="2">
    <source>
        <dbReference type="ARBA" id="ARBA00001947"/>
    </source>
</evidence>
<dbReference type="GO" id="GO:0042781">
    <property type="term" value="F:3'-tRNA processing endoribonuclease activity"/>
    <property type="evidence" value="ECO:0007669"/>
    <property type="project" value="UniProtKB-EC"/>
</dbReference>
<evidence type="ECO:0000256" key="4">
    <source>
        <dbReference type="ARBA" id="ARBA00012477"/>
    </source>
</evidence>
<feature type="region of interest" description="Disordered" evidence="11">
    <location>
        <begin position="813"/>
        <end position="910"/>
    </location>
</feature>
<feature type="compositionally biased region" description="Basic and acidic residues" evidence="11">
    <location>
        <begin position="1158"/>
        <end position="1219"/>
    </location>
</feature>
<proteinExistence type="inferred from homology"/>
<dbReference type="GO" id="GO:0046872">
    <property type="term" value="F:metal ion binding"/>
    <property type="evidence" value="ECO:0007669"/>
    <property type="project" value="UniProtKB-KW"/>
</dbReference>
<evidence type="ECO:0000256" key="9">
    <source>
        <dbReference type="ARBA" id="ARBA00022801"/>
    </source>
</evidence>
<comment type="catalytic activity">
    <reaction evidence="1">
        <text>Endonucleolytic cleavage of RNA, removing extra 3' nucleotides from tRNA precursor, generating 3' termini of tRNAs. A 3'-hydroxy group is left at the tRNA terminus and a 5'-phosphoryl group is left at the trailer molecule.</text>
        <dbReference type="EC" id="3.1.26.11"/>
    </reaction>
</comment>
<dbReference type="PANTHER" id="PTHR12553:SF49">
    <property type="entry name" value="ZINC PHOSPHODIESTERASE ELAC PROTEIN 2"/>
    <property type="match status" value="1"/>
</dbReference>
<dbReference type="Gene3D" id="3.60.15.10">
    <property type="entry name" value="Ribonuclease Z/Hydroxyacylglutathione hydrolase-like"/>
    <property type="match status" value="2"/>
</dbReference>
<dbReference type="InterPro" id="IPR036866">
    <property type="entry name" value="RibonucZ/Hydroxyglut_hydro"/>
</dbReference>
<dbReference type="Proteomes" id="UP000275078">
    <property type="component" value="Unassembled WGS sequence"/>
</dbReference>
<feature type="region of interest" description="Disordered" evidence="11">
    <location>
        <begin position="605"/>
        <end position="629"/>
    </location>
</feature>
<evidence type="ECO:0000256" key="7">
    <source>
        <dbReference type="ARBA" id="ARBA00022723"/>
    </source>
</evidence>
<dbReference type="STRING" id="1160509.A0A3N4IKB4"/>
<feature type="domain" description="tRNase Z endonuclease" evidence="12">
    <location>
        <begin position="7"/>
        <end position="68"/>
    </location>
</feature>
<feature type="region of interest" description="Disordered" evidence="11">
    <location>
        <begin position="87"/>
        <end position="118"/>
    </location>
</feature>
<dbReference type="InterPro" id="IPR047151">
    <property type="entry name" value="RNZ2-like"/>
</dbReference>
<evidence type="ECO:0000256" key="10">
    <source>
        <dbReference type="ARBA" id="ARBA00022833"/>
    </source>
</evidence>
<name>A0A3N4IKB4_ASCIM</name>
<comment type="similarity">
    <text evidence="3">Belongs to the RNase Z family.</text>
</comment>
<feature type="compositionally biased region" description="Basic and acidic residues" evidence="11">
    <location>
        <begin position="1062"/>
        <end position="1071"/>
    </location>
</feature>
<keyword evidence="10" id="KW-0862">Zinc</keyword>
<dbReference type="Pfam" id="PF13691">
    <property type="entry name" value="Lactamase_B_4"/>
    <property type="match status" value="1"/>
</dbReference>
<evidence type="ECO:0000256" key="11">
    <source>
        <dbReference type="SAM" id="MobiDB-lite"/>
    </source>
</evidence>
<dbReference type="GO" id="GO:1990180">
    <property type="term" value="P:mitochondrial tRNA 3'-end processing"/>
    <property type="evidence" value="ECO:0007669"/>
    <property type="project" value="TreeGrafter"/>
</dbReference>
<reference evidence="13 14" key="1">
    <citation type="journal article" date="2018" name="Nat. Ecol. Evol.">
        <title>Pezizomycetes genomes reveal the molecular basis of ectomycorrhizal truffle lifestyle.</title>
        <authorList>
            <person name="Murat C."/>
            <person name="Payen T."/>
            <person name="Noel B."/>
            <person name="Kuo A."/>
            <person name="Morin E."/>
            <person name="Chen J."/>
            <person name="Kohler A."/>
            <person name="Krizsan K."/>
            <person name="Balestrini R."/>
            <person name="Da Silva C."/>
            <person name="Montanini B."/>
            <person name="Hainaut M."/>
            <person name="Levati E."/>
            <person name="Barry K.W."/>
            <person name="Belfiori B."/>
            <person name="Cichocki N."/>
            <person name="Clum A."/>
            <person name="Dockter R.B."/>
            <person name="Fauchery L."/>
            <person name="Guy J."/>
            <person name="Iotti M."/>
            <person name="Le Tacon F."/>
            <person name="Lindquist E.A."/>
            <person name="Lipzen A."/>
            <person name="Malagnac F."/>
            <person name="Mello A."/>
            <person name="Molinier V."/>
            <person name="Miyauchi S."/>
            <person name="Poulain J."/>
            <person name="Riccioni C."/>
            <person name="Rubini A."/>
            <person name="Sitrit Y."/>
            <person name="Splivallo R."/>
            <person name="Traeger S."/>
            <person name="Wang M."/>
            <person name="Zifcakova L."/>
            <person name="Wipf D."/>
            <person name="Zambonelli A."/>
            <person name="Paolocci F."/>
            <person name="Nowrousian M."/>
            <person name="Ottonello S."/>
            <person name="Baldrian P."/>
            <person name="Spatafora J.W."/>
            <person name="Henrissat B."/>
            <person name="Nagy L.G."/>
            <person name="Aury J.M."/>
            <person name="Wincker P."/>
            <person name="Grigoriev I.V."/>
            <person name="Bonfante P."/>
            <person name="Martin F.M."/>
        </authorList>
    </citation>
    <scope>NUCLEOTIDE SEQUENCE [LARGE SCALE GENOMIC DNA]</scope>
    <source>
        <strain evidence="13 14">RN42</strain>
    </source>
</reference>
<comment type="cofactor">
    <cofactor evidence="2">
        <name>Zn(2+)</name>
        <dbReference type="ChEBI" id="CHEBI:29105"/>
    </cofactor>
</comment>
<feature type="compositionally biased region" description="Basic and acidic residues" evidence="11">
    <location>
        <begin position="87"/>
        <end position="108"/>
    </location>
</feature>
<feature type="compositionally biased region" description="Polar residues" evidence="11">
    <location>
        <begin position="984"/>
        <end position="995"/>
    </location>
</feature>
<evidence type="ECO:0000256" key="6">
    <source>
        <dbReference type="ARBA" id="ARBA00022722"/>
    </source>
</evidence>
<gene>
    <name evidence="13" type="ORF">BJ508DRAFT_411254</name>
</gene>
<dbReference type="GO" id="GO:0005739">
    <property type="term" value="C:mitochondrion"/>
    <property type="evidence" value="ECO:0007669"/>
    <property type="project" value="TreeGrafter"/>
</dbReference>
<keyword evidence="5" id="KW-0819">tRNA processing</keyword>
<dbReference type="CDD" id="cd07718">
    <property type="entry name" value="RNaseZ_ELAC1_ELAC2-C-term-like_MBL-fold"/>
    <property type="match status" value="1"/>
</dbReference>
<evidence type="ECO:0000256" key="1">
    <source>
        <dbReference type="ARBA" id="ARBA00000402"/>
    </source>
</evidence>
<evidence type="ECO:0000259" key="12">
    <source>
        <dbReference type="Pfam" id="PF13691"/>
    </source>
</evidence>
<keyword evidence="14" id="KW-1185">Reference proteome</keyword>
<evidence type="ECO:0000313" key="13">
    <source>
        <dbReference type="EMBL" id="RPA86585.1"/>
    </source>
</evidence>
<dbReference type="AlphaFoldDB" id="A0A3N4IKB4"/>
<feature type="region of interest" description="Disordered" evidence="11">
    <location>
        <begin position="922"/>
        <end position="1012"/>
    </location>
</feature>
<keyword evidence="9" id="KW-0378">Hydrolase</keyword>
<feature type="compositionally biased region" description="Basic and acidic residues" evidence="11">
    <location>
        <begin position="861"/>
        <end position="876"/>
    </location>
</feature>